<keyword evidence="1" id="KW-0238">DNA-binding</keyword>
<dbReference type="InterPro" id="IPR007159">
    <property type="entry name" value="SpoVT-AbrB_dom"/>
</dbReference>
<evidence type="ECO:0000313" key="4">
    <source>
        <dbReference type="Proteomes" id="UP000176336"/>
    </source>
</evidence>
<dbReference type="EMBL" id="MFCR01000011">
    <property type="protein sequence ID" value="OGE18719.1"/>
    <property type="molecule type" value="Genomic_DNA"/>
</dbReference>
<gene>
    <name evidence="3" type="ORF">A2871_04490</name>
</gene>
<dbReference type="PROSITE" id="PS51740">
    <property type="entry name" value="SPOVT_ABRB"/>
    <property type="match status" value="1"/>
</dbReference>
<accession>A0A1F5IQU4</accession>
<dbReference type="Pfam" id="PF04014">
    <property type="entry name" value="MazE_antitoxin"/>
    <property type="match status" value="1"/>
</dbReference>
<dbReference type="NCBIfam" id="TIGR01439">
    <property type="entry name" value="lp_hng_hel_AbrB"/>
    <property type="match status" value="1"/>
</dbReference>
<reference evidence="3 4" key="1">
    <citation type="journal article" date="2016" name="Nat. Commun.">
        <title>Thousands of microbial genomes shed light on interconnected biogeochemical processes in an aquifer system.</title>
        <authorList>
            <person name="Anantharaman K."/>
            <person name="Brown C.T."/>
            <person name="Hug L.A."/>
            <person name="Sharon I."/>
            <person name="Castelle C.J."/>
            <person name="Probst A.J."/>
            <person name="Thomas B.C."/>
            <person name="Singh A."/>
            <person name="Wilkins M.J."/>
            <person name="Karaoz U."/>
            <person name="Brodie E.L."/>
            <person name="Williams K.H."/>
            <person name="Hubbard S.S."/>
            <person name="Banfield J.F."/>
        </authorList>
    </citation>
    <scope>NUCLEOTIDE SEQUENCE [LARGE SCALE GENOMIC DNA]</scope>
</reference>
<dbReference type="Gene3D" id="2.10.260.10">
    <property type="match status" value="1"/>
</dbReference>
<dbReference type="GO" id="GO:0003677">
    <property type="term" value="F:DNA binding"/>
    <property type="evidence" value="ECO:0007669"/>
    <property type="project" value="UniProtKB-UniRule"/>
</dbReference>
<protein>
    <recommendedName>
        <fullName evidence="2">SpoVT-AbrB domain-containing protein</fullName>
    </recommendedName>
</protein>
<sequence>MSFTTTLTTKNQLTLPKPVRDKLGLKKGAKIDIFPTLNGGFIGRPRVQSNILEFAGDLAHLDDGRSWKEIRDEAERLAVREWISQKRPYDKNRSR</sequence>
<evidence type="ECO:0000256" key="1">
    <source>
        <dbReference type="PROSITE-ProRule" id="PRU01076"/>
    </source>
</evidence>
<dbReference type="AlphaFoldDB" id="A0A1F5IQU4"/>
<dbReference type="SUPFAM" id="SSF89447">
    <property type="entry name" value="AbrB/MazE/MraZ-like"/>
    <property type="match status" value="1"/>
</dbReference>
<proteinExistence type="predicted"/>
<evidence type="ECO:0000313" key="3">
    <source>
        <dbReference type="EMBL" id="OGE18719.1"/>
    </source>
</evidence>
<feature type="domain" description="SpoVT-AbrB" evidence="2">
    <location>
        <begin position="2"/>
        <end position="48"/>
    </location>
</feature>
<name>A0A1F5IQU4_9BACT</name>
<dbReference type="InterPro" id="IPR037914">
    <property type="entry name" value="SpoVT-AbrB_sf"/>
</dbReference>
<dbReference type="Proteomes" id="UP000176336">
    <property type="component" value="Unassembled WGS sequence"/>
</dbReference>
<dbReference type="SMART" id="SM00966">
    <property type="entry name" value="SpoVT_AbrB"/>
    <property type="match status" value="1"/>
</dbReference>
<comment type="caution">
    <text evidence="3">The sequence shown here is derived from an EMBL/GenBank/DDBJ whole genome shotgun (WGS) entry which is preliminary data.</text>
</comment>
<organism evidence="3 4">
    <name type="scientific">Candidatus Daviesbacteria bacterium RIFCSPHIGHO2_01_FULL_41_23</name>
    <dbReference type="NCBI Taxonomy" id="1797764"/>
    <lineage>
        <taxon>Bacteria</taxon>
        <taxon>Candidatus Daviesiibacteriota</taxon>
    </lineage>
</organism>
<evidence type="ECO:0000259" key="2">
    <source>
        <dbReference type="PROSITE" id="PS51740"/>
    </source>
</evidence>